<keyword evidence="2" id="KW-1133">Transmembrane helix</keyword>
<protein>
    <submittedName>
        <fullName evidence="4">Nucleoid-associated protein YgaU</fullName>
    </submittedName>
</protein>
<evidence type="ECO:0000256" key="2">
    <source>
        <dbReference type="SAM" id="Phobius"/>
    </source>
</evidence>
<keyword evidence="2" id="KW-0472">Membrane</keyword>
<accession>A0A852WX75</accession>
<feature type="domain" description="LysM" evidence="3">
    <location>
        <begin position="237"/>
        <end position="294"/>
    </location>
</feature>
<feature type="region of interest" description="Disordered" evidence="1">
    <location>
        <begin position="148"/>
        <end position="237"/>
    </location>
</feature>
<dbReference type="PROSITE" id="PS51782">
    <property type="entry name" value="LYSM"/>
    <property type="match status" value="1"/>
</dbReference>
<dbReference type="RefSeq" id="WP_218875111.1">
    <property type="nucleotide sequence ID" value="NZ_JACBZX010000001.1"/>
</dbReference>
<evidence type="ECO:0000313" key="4">
    <source>
        <dbReference type="EMBL" id="NYG35602.1"/>
    </source>
</evidence>
<feature type="compositionally biased region" description="Low complexity" evidence="1">
    <location>
        <begin position="172"/>
        <end position="196"/>
    </location>
</feature>
<sequence length="304" mass="30155">MDTGDDMDVGDVMDASTAETGSTLAGRGGAGRPALALLVGAGLLAGSAQLARWTLPQGLGPAGDPVQLLVGAAAVALAGLVGWLLLCMALTLLARLPGAAGRCAARWRRRLAPRLVRRWAALAVGLAVPIGVGPAAAASTVATSVAAPGAAPAEDEPGGRGTGFPVTGRAGASADASPETPSAASSDDATAQPPSATSSDDPERPGWTPQRPSSSPQRADGSLVGSRVGPPGEGGAAEVVVRRGDTLWSIAARALGPGSTDLEIARAWPDWHEANRAAIGPDPDHLLPGTRLQAPTSTSEGAAR</sequence>
<feature type="compositionally biased region" description="Polar residues" evidence="1">
    <location>
        <begin position="293"/>
        <end position="304"/>
    </location>
</feature>
<comment type="caution">
    <text evidence="4">The sequence shown here is derived from an EMBL/GenBank/DDBJ whole genome shotgun (WGS) entry which is preliminary data.</text>
</comment>
<dbReference type="EMBL" id="JACBZX010000001">
    <property type="protein sequence ID" value="NYG35602.1"/>
    <property type="molecule type" value="Genomic_DNA"/>
</dbReference>
<proteinExistence type="predicted"/>
<dbReference type="Proteomes" id="UP000592181">
    <property type="component" value="Unassembled WGS sequence"/>
</dbReference>
<name>A0A852WX75_9MICO</name>
<dbReference type="AlphaFoldDB" id="A0A852WX75"/>
<feature type="transmembrane region" description="Helical" evidence="2">
    <location>
        <begin position="115"/>
        <end position="137"/>
    </location>
</feature>
<dbReference type="Gene3D" id="3.10.350.10">
    <property type="entry name" value="LysM domain"/>
    <property type="match status" value="1"/>
</dbReference>
<feature type="transmembrane region" description="Helical" evidence="2">
    <location>
        <begin position="67"/>
        <end position="94"/>
    </location>
</feature>
<dbReference type="InterPro" id="IPR036779">
    <property type="entry name" value="LysM_dom_sf"/>
</dbReference>
<dbReference type="CDD" id="cd00118">
    <property type="entry name" value="LysM"/>
    <property type="match status" value="1"/>
</dbReference>
<dbReference type="Pfam" id="PF01476">
    <property type="entry name" value="LysM"/>
    <property type="match status" value="1"/>
</dbReference>
<gene>
    <name evidence="4" type="ORF">BJY28_000071</name>
</gene>
<evidence type="ECO:0000313" key="5">
    <source>
        <dbReference type="Proteomes" id="UP000592181"/>
    </source>
</evidence>
<keyword evidence="5" id="KW-1185">Reference proteome</keyword>
<organism evidence="4 5">
    <name type="scientific">Janibacter alkaliphilus</name>
    <dbReference type="NCBI Taxonomy" id="1069963"/>
    <lineage>
        <taxon>Bacteria</taxon>
        <taxon>Bacillati</taxon>
        <taxon>Actinomycetota</taxon>
        <taxon>Actinomycetes</taxon>
        <taxon>Micrococcales</taxon>
        <taxon>Intrasporangiaceae</taxon>
        <taxon>Janibacter</taxon>
    </lineage>
</organism>
<evidence type="ECO:0000259" key="3">
    <source>
        <dbReference type="PROSITE" id="PS51782"/>
    </source>
</evidence>
<dbReference type="InterPro" id="IPR018392">
    <property type="entry name" value="LysM"/>
</dbReference>
<keyword evidence="2" id="KW-0812">Transmembrane</keyword>
<reference evidence="4 5" key="1">
    <citation type="submission" date="2020-07" db="EMBL/GenBank/DDBJ databases">
        <title>Sequencing the genomes of 1000 actinobacteria strains.</title>
        <authorList>
            <person name="Klenk H.-P."/>
        </authorList>
    </citation>
    <scope>NUCLEOTIDE SEQUENCE [LARGE SCALE GENOMIC DNA]</scope>
    <source>
        <strain evidence="4 5">DSM 24723</strain>
    </source>
</reference>
<feature type="region of interest" description="Disordered" evidence="1">
    <location>
        <begin position="276"/>
        <end position="304"/>
    </location>
</feature>
<evidence type="ECO:0000256" key="1">
    <source>
        <dbReference type="SAM" id="MobiDB-lite"/>
    </source>
</evidence>